<evidence type="ECO:0000313" key="2">
    <source>
        <dbReference type="EMBL" id="KZP07884.1"/>
    </source>
</evidence>
<sequence>MWGKGYGPGSGIRGICVNKANGAWIKASVVLISNVGLLGALRHVEKETNWKECKARINTGSSPYAEALPTQSNRDRRNIIGSTLFPSDHHSHETPSSRLIQRIFQIGPIGPGAHEFEFRHTSRIPQHLPPTPLRNVHPVRPAHQHRPRRPRHRNRRNNRRQEEQDVEDLVTPPPAPPYQAQENPIVHPNPPPALPRFREPSIVILDSDPSIQTVEDHPSVFDRSPTPRPIIRIPRPTLRSLSPDHVDTRLAIRTGGSPLQPTSTLTAWVVNRESQRVERYFHSDRHLDEASPLETLSFPEAAASEDWTVKKALENHQRHSRLVRYEIECTHSIEHIIRARIFNHDIQRQYFNLYTDLLDLRLEINRVADSIRFLPSHYRFQFVPSYQTVLLQDAQRRQDSAEE</sequence>
<keyword evidence="3" id="KW-1185">Reference proteome</keyword>
<accession>A0A165WSY9</accession>
<feature type="region of interest" description="Disordered" evidence="1">
    <location>
        <begin position="124"/>
        <end position="192"/>
    </location>
</feature>
<name>A0A165WSY9_9AGAM</name>
<feature type="region of interest" description="Disordered" evidence="1">
    <location>
        <begin position="213"/>
        <end position="242"/>
    </location>
</feature>
<dbReference type="EMBL" id="KV417737">
    <property type="protein sequence ID" value="KZP07884.1"/>
    <property type="molecule type" value="Genomic_DNA"/>
</dbReference>
<evidence type="ECO:0000313" key="3">
    <source>
        <dbReference type="Proteomes" id="UP000076532"/>
    </source>
</evidence>
<gene>
    <name evidence="2" type="ORF">FIBSPDRAFT_901704</name>
</gene>
<feature type="compositionally biased region" description="Low complexity" evidence="1">
    <location>
        <begin position="229"/>
        <end position="241"/>
    </location>
</feature>
<feature type="compositionally biased region" description="Basic residues" evidence="1">
    <location>
        <begin position="140"/>
        <end position="158"/>
    </location>
</feature>
<protein>
    <submittedName>
        <fullName evidence="2">Uncharacterized protein</fullName>
    </submittedName>
</protein>
<dbReference type="Proteomes" id="UP000076532">
    <property type="component" value="Unassembled WGS sequence"/>
</dbReference>
<dbReference type="AlphaFoldDB" id="A0A165WSY9"/>
<evidence type="ECO:0000256" key="1">
    <source>
        <dbReference type="SAM" id="MobiDB-lite"/>
    </source>
</evidence>
<reference evidence="2 3" key="1">
    <citation type="journal article" date="2016" name="Mol. Biol. Evol.">
        <title>Comparative Genomics of Early-Diverging Mushroom-Forming Fungi Provides Insights into the Origins of Lignocellulose Decay Capabilities.</title>
        <authorList>
            <person name="Nagy L.G."/>
            <person name="Riley R."/>
            <person name="Tritt A."/>
            <person name="Adam C."/>
            <person name="Daum C."/>
            <person name="Floudas D."/>
            <person name="Sun H."/>
            <person name="Yadav J.S."/>
            <person name="Pangilinan J."/>
            <person name="Larsson K.H."/>
            <person name="Matsuura K."/>
            <person name="Barry K."/>
            <person name="Labutti K."/>
            <person name="Kuo R."/>
            <person name="Ohm R.A."/>
            <person name="Bhattacharya S.S."/>
            <person name="Shirouzu T."/>
            <person name="Yoshinaga Y."/>
            <person name="Martin F.M."/>
            <person name="Grigoriev I.V."/>
            <person name="Hibbett D.S."/>
        </authorList>
    </citation>
    <scope>NUCLEOTIDE SEQUENCE [LARGE SCALE GENOMIC DNA]</scope>
    <source>
        <strain evidence="2 3">CBS 109695</strain>
    </source>
</reference>
<proteinExistence type="predicted"/>
<organism evidence="2 3">
    <name type="scientific">Athelia psychrophila</name>
    <dbReference type="NCBI Taxonomy" id="1759441"/>
    <lineage>
        <taxon>Eukaryota</taxon>
        <taxon>Fungi</taxon>
        <taxon>Dikarya</taxon>
        <taxon>Basidiomycota</taxon>
        <taxon>Agaricomycotina</taxon>
        <taxon>Agaricomycetes</taxon>
        <taxon>Agaricomycetidae</taxon>
        <taxon>Atheliales</taxon>
        <taxon>Atheliaceae</taxon>
        <taxon>Athelia</taxon>
    </lineage>
</organism>